<dbReference type="PANTHER" id="PTHR15020:SF50">
    <property type="entry name" value="UPF0659 PROTEIN YMR090W"/>
    <property type="match status" value="1"/>
</dbReference>
<gene>
    <name evidence="2" type="ORF">RQM65_17850</name>
</gene>
<feature type="domain" description="NAD(P)-binding" evidence="1">
    <location>
        <begin position="8"/>
        <end position="184"/>
    </location>
</feature>
<dbReference type="PANTHER" id="PTHR15020">
    <property type="entry name" value="FLAVIN REDUCTASE-RELATED"/>
    <property type="match status" value="1"/>
</dbReference>
<reference evidence="2 3" key="1">
    <citation type="submission" date="2023-09" db="EMBL/GenBank/DDBJ databases">
        <title>Novel taxa isolated from Blanes Bay.</title>
        <authorList>
            <person name="Rey-Velasco X."/>
            <person name="Lucena T."/>
        </authorList>
    </citation>
    <scope>NUCLEOTIDE SEQUENCE [LARGE SCALE GENOMIC DNA]</scope>
    <source>
        <strain evidence="2 3">S334</strain>
    </source>
</reference>
<proteinExistence type="predicted"/>
<dbReference type="InterPro" id="IPR016040">
    <property type="entry name" value="NAD(P)-bd_dom"/>
</dbReference>
<dbReference type="EMBL" id="JAVTTP010000002">
    <property type="protein sequence ID" value="MDT7830537.1"/>
    <property type="molecule type" value="Genomic_DNA"/>
</dbReference>
<evidence type="ECO:0000259" key="1">
    <source>
        <dbReference type="Pfam" id="PF13460"/>
    </source>
</evidence>
<dbReference type="CDD" id="cd05243">
    <property type="entry name" value="SDR_a5"/>
    <property type="match status" value="1"/>
</dbReference>
<accession>A0ABU3LAL0</accession>
<dbReference type="RefSeq" id="WP_314016955.1">
    <property type="nucleotide sequence ID" value="NZ_JAVTTP010000002.1"/>
</dbReference>
<protein>
    <submittedName>
        <fullName evidence="2">SDR family oxidoreductase</fullName>
    </submittedName>
</protein>
<dbReference type="Gene3D" id="3.40.50.720">
    <property type="entry name" value="NAD(P)-binding Rossmann-like Domain"/>
    <property type="match status" value="1"/>
</dbReference>
<dbReference type="InterPro" id="IPR036291">
    <property type="entry name" value="NAD(P)-bd_dom_sf"/>
</dbReference>
<dbReference type="Pfam" id="PF13460">
    <property type="entry name" value="NAD_binding_10"/>
    <property type="match status" value="1"/>
</dbReference>
<evidence type="ECO:0000313" key="2">
    <source>
        <dbReference type="EMBL" id="MDT7830537.1"/>
    </source>
</evidence>
<keyword evidence="3" id="KW-1185">Reference proteome</keyword>
<comment type="caution">
    <text evidence="2">The sequence shown here is derived from an EMBL/GenBank/DDBJ whole genome shotgun (WGS) entry which is preliminary data.</text>
</comment>
<sequence>MENVLVAGAHGTTGKHIINILNNSKDYKPIAMIRKADQKDFFNIKNVETVLADLEDNLSQAVEGVDKVIFAAGSGGEKVVEVDQEGAKRLVDASKKAEIKKFVMLSSIGAGRPEKADQLKEYLKAKHKADEYLKDSGLDYTIVRPGTLNNEQGTGKVKVKKELESVGEIPREDVARILVAALQNTTAHNTAFEVVSGEVVIEEALKELKK</sequence>
<dbReference type="Proteomes" id="UP001250656">
    <property type="component" value="Unassembled WGS sequence"/>
</dbReference>
<evidence type="ECO:0000313" key="3">
    <source>
        <dbReference type="Proteomes" id="UP001250656"/>
    </source>
</evidence>
<name>A0ABU3LAL0_9FLAO</name>
<dbReference type="SUPFAM" id="SSF51735">
    <property type="entry name" value="NAD(P)-binding Rossmann-fold domains"/>
    <property type="match status" value="1"/>
</dbReference>
<organism evidence="2 3">
    <name type="scientific">Pricia mediterranea</name>
    <dbReference type="NCBI Taxonomy" id="3076079"/>
    <lineage>
        <taxon>Bacteria</taxon>
        <taxon>Pseudomonadati</taxon>
        <taxon>Bacteroidota</taxon>
        <taxon>Flavobacteriia</taxon>
        <taxon>Flavobacteriales</taxon>
        <taxon>Flavobacteriaceae</taxon>
        <taxon>Pricia</taxon>
    </lineage>
</organism>